<dbReference type="Gene3D" id="2.40.50.660">
    <property type="match status" value="1"/>
</dbReference>
<evidence type="ECO:0000313" key="2">
    <source>
        <dbReference type="EMBL" id="PPV15547.1"/>
    </source>
</evidence>
<organism evidence="2 3">
    <name type="scientific">Clostridium butyricum</name>
    <dbReference type="NCBI Taxonomy" id="1492"/>
    <lineage>
        <taxon>Bacteria</taxon>
        <taxon>Bacillati</taxon>
        <taxon>Bacillota</taxon>
        <taxon>Clostridia</taxon>
        <taxon>Eubacteriales</taxon>
        <taxon>Clostridiaceae</taxon>
        <taxon>Clostridium</taxon>
    </lineage>
</organism>
<proteinExistence type="predicted"/>
<keyword evidence="1" id="KW-1133">Transmembrane helix</keyword>
<name>A0A2S7FBU5_CLOBU</name>
<sequence length="125" mass="14208">MYSLGFDGSIFSIFFLLIVGIIVFSVIRGIVQWDKNNKSPELSVKASIVDKRESKNTTTHYNAGDITGAHGMHTTTDVTYYIKFMVESDEYMEFSVSHSEYNILSKGDEGVLTFKGTRYMSFKYL</sequence>
<keyword evidence="1" id="KW-0472">Membrane</keyword>
<evidence type="ECO:0000313" key="3">
    <source>
        <dbReference type="Proteomes" id="UP000238081"/>
    </source>
</evidence>
<dbReference type="AlphaFoldDB" id="A0A2S7FBU5"/>
<dbReference type="Pfam" id="PF10694">
    <property type="entry name" value="DUF2500"/>
    <property type="match status" value="1"/>
</dbReference>
<protein>
    <recommendedName>
        <fullName evidence="4">DUF2500 domain-containing protein</fullName>
    </recommendedName>
</protein>
<keyword evidence="1" id="KW-0812">Transmembrane</keyword>
<dbReference type="InterPro" id="IPR019635">
    <property type="entry name" value="DUF2500"/>
</dbReference>
<gene>
    <name evidence="2" type="ORF">AWN73_11525</name>
</gene>
<evidence type="ECO:0008006" key="4">
    <source>
        <dbReference type="Google" id="ProtNLM"/>
    </source>
</evidence>
<accession>A0A2S7FBU5</accession>
<dbReference type="Proteomes" id="UP000238081">
    <property type="component" value="Unassembled WGS sequence"/>
</dbReference>
<reference evidence="2 3" key="1">
    <citation type="submission" date="2016-01" db="EMBL/GenBank/DDBJ databases">
        <title>Characterization of the Clostridium difficile lineages that are prevalent in Hong Kong and China.</title>
        <authorList>
            <person name="Kwok J.S.-L."/>
            <person name="Lam W.-Y."/>
            <person name="Ip M."/>
            <person name="Chan T.-F."/>
            <person name="Hawkey P.M."/>
            <person name="Tsui S.K.-W."/>
        </authorList>
    </citation>
    <scope>NUCLEOTIDE SEQUENCE [LARGE SCALE GENOMIC DNA]</scope>
    <source>
        <strain evidence="2 3">300064</strain>
    </source>
</reference>
<comment type="caution">
    <text evidence="2">The sequence shown here is derived from an EMBL/GenBank/DDBJ whole genome shotgun (WGS) entry which is preliminary data.</text>
</comment>
<evidence type="ECO:0000256" key="1">
    <source>
        <dbReference type="SAM" id="Phobius"/>
    </source>
</evidence>
<feature type="transmembrane region" description="Helical" evidence="1">
    <location>
        <begin position="12"/>
        <end position="31"/>
    </location>
</feature>
<dbReference type="EMBL" id="LRDH01000098">
    <property type="protein sequence ID" value="PPV15547.1"/>
    <property type="molecule type" value="Genomic_DNA"/>
</dbReference>
<dbReference type="RefSeq" id="WP_043664084.1">
    <property type="nucleotide sequence ID" value="NZ_CAVLFH010000002.1"/>
</dbReference>